<dbReference type="InterPro" id="IPR004589">
    <property type="entry name" value="DNA_helicase_ATP-dep_RecQ"/>
</dbReference>
<dbReference type="InterPro" id="IPR001650">
    <property type="entry name" value="Helicase_C-like"/>
</dbReference>
<dbReference type="Pfam" id="PF00270">
    <property type="entry name" value="DEAD"/>
    <property type="match status" value="1"/>
</dbReference>
<dbReference type="GO" id="GO:0003676">
    <property type="term" value="F:nucleic acid binding"/>
    <property type="evidence" value="ECO:0007669"/>
    <property type="project" value="InterPro"/>
</dbReference>
<keyword evidence="4 10" id="KW-0347">Helicase</keyword>
<evidence type="ECO:0000256" key="4">
    <source>
        <dbReference type="ARBA" id="ARBA00022806"/>
    </source>
</evidence>
<evidence type="ECO:0000313" key="11">
    <source>
        <dbReference type="Proteomes" id="UP001164286"/>
    </source>
</evidence>
<dbReference type="EMBL" id="JAKWFO010000005">
    <property type="protein sequence ID" value="KAI9635091.1"/>
    <property type="molecule type" value="Genomic_DNA"/>
</dbReference>
<dbReference type="RefSeq" id="XP_052944868.1">
    <property type="nucleotide sequence ID" value="XM_053087222.1"/>
</dbReference>
<evidence type="ECO:0000256" key="1">
    <source>
        <dbReference type="ARBA" id="ARBA00005446"/>
    </source>
</evidence>
<comment type="similarity">
    <text evidence="1">Belongs to the helicase family. RecQ subfamily.</text>
</comment>
<gene>
    <name evidence="10" type="ORF">MKK02DRAFT_26596</name>
</gene>
<dbReference type="SUPFAM" id="SSF52540">
    <property type="entry name" value="P-loop containing nucleoside triphosphate hydrolases"/>
    <property type="match status" value="1"/>
</dbReference>
<evidence type="ECO:0000256" key="5">
    <source>
        <dbReference type="ARBA" id="ARBA00022840"/>
    </source>
</evidence>
<dbReference type="InterPro" id="IPR014001">
    <property type="entry name" value="Helicase_ATP-bd"/>
</dbReference>
<dbReference type="GO" id="GO:0005737">
    <property type="term" value="C:cytoplasm"/>
    <property type="evidence" value="ECO:0007669"/>
    <property type="project" value="TreeGrafter"/>
</dbReference>
<accession>A0AA38H7U2</accession>
<dbReference type="PROSITE" id="PS51192">
    <property type="entry name" value="HELICASE_ATP_BIND_1"/>
    <property type="match status" value="1"/>
</dbReference>
<dbReference type="Gene3D" id="3.40.50.300">
    <property type="entry name" value="P-loop containing nucleotide triphosphate hydrolases"/>
    <property type="match status" value="2"/>
</dbReference>
<dbReference type="EC" id="5.6.2.4" evidence="7"/>
<evidence type="ECO:0000256" key="3">
    <source>
        <dbReference type="ARBA" id="ARBA00022801"/>
    </source>
</evidence>
<dbReference type="Pfam" id="PF00271">
    <property type="entry name" value="Helicase_C"/>
    <property type="match status" value="1"/>
</dbReference>
<dbReference type="SMART" id="SM00490">
    <property type="entry name" value="HELICc"/>
    <property type="match status" value="1"/>
</dbReference>
<feature type="domain" description="Helicase ATP-binding" evidence="8">
    <location>
        <begin position="14"/>
        <end position="191"/>
    </location>
</feature>
<dbReference type="CDD" id="cd17920">
    <property type="entry name" value="DEXHc_RecQ"/>
    <property type="match status" value="1"/>
</dbReference>
<organism evidence="10 11">
    <name type="scientific">Dioszegia hungarica</name>
    <dbReference type="NCBI Taxonomy" id="4972"/>
    <lineage>
        <taxon>Eukaryota</taxon>
        <taxon>Fungi</taxon>
        <taxon>Dikarya</taxon>
        <taxon>Basidiomycota</taxon>
        <taxon>Agaricomycotina</taxon>
        <taxon>Tremellomycetes</taxon>
        <taxon>Tremellales</taxon>
        <taxon>Bulleribasidiaceae</taxon>
        <taxon>Dioszegia</taxon>
    </lineage>
</organism>
<dbReference type="GeneID" id="77726423"/>
<proteinExistence type="inferred from homology"/>
<dbReference type="SMART" id="SM00487">
    <property type="entry name" value="DEXDc"/>
    <property type="match status" value="1"/>
</dbReference>
<dbReference type="Proteomes" id="UP001164286">
    <property type="component" value="Unassembled WGS sequence"/>
</dbReference>
<dbReference type="InterPro" id="IPR011545">
    <property type="entry name" value="DEAD/DEAH_box_helicase_dom"/>
</dbReference>
<protein>
    <recommendedName>
        <fullName evidence="7">DNA 3'-5' helicase</fullName>
        <ecNumber evidence="7">5.6.2.4</ecNumber>
    </recommendedName>
</protein>
<evidence type="ECO:0000256" key="2">
    <source>
        <dbReference type="ARBA" id="ARBA00022741"/>
    </source>
</evidence>
<keyword evidence="5" id="KW-0067">ATP-binding</keyword>
<evidence type="ECO:0000259" key="8">
    <source>
        <dbReference type="PROSITE" id="PS51192"/>
    </source>
</evidence>
<keyword evidence="2" id="KW-0547">Nucleotide-binding</keyword>
<name>A0AA38H7U2_9TREE</name>
<dbReference type="PANTHER" id="PTHR13710">
    <property type="entry name" value="DNA HELICASE RECQ FAMILY MEMBER"/>
    <property type="match status" value="1"/>
</dbReference>
<dbReference type="AlphaFoldDB" id="A0AA38H7U2"/>
<keyword evidence="11" id="KW-1185">Reference proteome</keyword>
<dbReference type="GO" id="GO:0009378">
    <property type="term" value="F:four-way junction helicase activity"/>
    <property type="evidence" value="ECO:0007669"/>
    <property type="project" value="TreeGrafter"/>
</dbReference>
<evidence type="ECO:0000256" key="7">
    <source>
        <dbReference type="ARBA" id="ARBA00034808"/>
    </source>
</evidence>
<feature type="domain" description="Helicase C-terminal" evidence="9">
    <location>
        <begin position="215"/>
        <end position="374"/>
    </location>
</feature>
<evidence type="ECO:0000259" key="9">
    <source>
        <dbReference type="PROSITE" id="PS51194"/>
    </source>
</evidence>
<keyword evidence="3" id="KW-0378">Hydrolase</keyword>
<feature type="non-terminal residue" evidence="10">
    <location>
        <position position="374"/>
    </location>
</feature>
<evidence type="ECO:0000256" key="6">
    <source>
        <dbReference type="ARBA" id="ARBA00034617"/>
    </source>
</evidence>
<comment type="caution">
    <text evidence="10">The sequence shown here is derived from an EMBL/GenBank/DDBJ whole genome shotgun (WGS) entry which is preliminary data.</text>
</comment>
<dbReference type="GO" id="GO:0000724">
    <property type="term" value="P:double-strand break repair via homologous recombination"/>
    <property type="evidence" value="ECO:0007669"/>
    <property type="project" value="TreeGrafter"/>
</dbReference>
<dbReference type="InterPro" id="IPR027417">
    <property type="entry name" value="P-loop_NTPase"/>
</dbReference>
<dbReference type="PROSITE" id="PS51194">
    <property type="entry name" value="HELICASE_CTER"/>
    <property type="match status" value="1"/>
</dbReference>
<reference evidence="10" key="1">
    <citation type="journal article" date="2022" name="G3 (Bethesda)">
        <title>High quality genome of the basidiomycete yeast Dioszegia hungarica PDD-24b-2 isolated from cloud water.</title>
        <authorList>
            <person name="Jarrige D."/>
            <person name="Haridas S."/>
            <person name="Bleykasten-Grosshans C."/>
            <person name="Joly M."/>
            <person name="Nadalig T."/>
            <person name="Sancelme M."/>
            <person name="Vuilleumier S."/>
            <person name="Grigoriev I.V."/>
            <person name="Amato P."/>
            <person name="Bringel F."/>
        </authorList>
    </citation>
    <scope>NUCLEOTIDE SEQUENCE</scope>
    <source>
        <strain evidence="10">PDD-24b-2</strain>
    </source>
</reference>
<comment type="catalytic activity">
    <reaction evidence="6">
        <text>Couples ATP hydrolysis with the unwinding of duplex DNA by translocating in the 3'-5' direction.</text>
        <dbReference type="EC" id="5.6.2.4"/>
    </reaction>
</comment>
<sequence>WGYDKFRGPQLDICRSVIKDRDVLVVAPTGIGKSLCFQVPAVTLDYGITLVVSPLKALMHDQVNALVERKVPAMMACAETSDVQVAEILSELRLGHPNIRLLYITPESLFFRNSKYKDAIQACYDNGQMRRLVIDEAHCIDEWGRSFRPSYRMLGDFRRLYPRVAITALTASATKETRQDILDSLRITRDNLDYWVEPCNRKNLIYEVSSQAFSTADQVLVWIKKHKPEFAGWNAKHGVSPECVTGIVYCKMRSQCEMMAAHMRKAGMKAQAYHADLKQPVKDAVQADWLACRLEAVCATVAFGMGIDQAHVRYVIHYNLPSTLEGYYQETGRAGRDGHVSNHVLGQGASLIYSDVALHADILQVAFTASTSDH</sequence>
<dbReference type="GO" id="GO:0005694">
    <property type="term" value="C:chromosome"/>
    <property type="evidence" value="ECO:0007669"/>
    <property type="project" value="TreeGrafter"/>
</dbReference>
<dbReference type="GO" id="GO:0016787">
    <property type="term" value="F:hydrolase activity"/>
    <property type="evidence" value="ECO:0007669"/>
    <property type="project" value="UniProtKB-KW"/>
</dbReference>
<dbReference type="PANTHER" id="PTHR13710:SF152">
    <property type="entry name" value="ATP-DEPENDENT DNA HELICASE Q5"/>
    <property type="match status" value="1"/>
</dbReference>
<evidence type="ECO:0000313" key="10">
    <source>
        <dbReference type="EMBL" id="KAI9635091.1"/>
    </source>
</evidence>
<dbReference type="GO" id="GO:0005524">
    <property type="term" value="F:ATP binding"/>
    <property type="evidence" value="ECO:0007669"/>
    <property type="project" value="UniProtKB-KW"/>
</dbReference>
<dbReference type="GO" id="GO:0005634">
    <property type="term" value="C:nucleus"/>
    <property type="evidence" value="ECO:0007669"/>
    <property type="project" value="TreeGrafter"/>
</dbReference>
<dbReference type="NCBIfam" id="TIGR00614">
    <property type="entry name" value="recQ_fam"/>
    <property type="match status" value="1"/>
</dbReference>
<dbReference type="GO" id="GO:0043138">
    <property type="term" value="F:3'-5' DNA helicase activity"/>
    <property type="evidence" value="ECO:0007669"/>
    <property type="project" value="UniProtKB-EC"/>
</dbReference>